<accession>A0A1Y1KZ01</accession>
<dbReference type="InterPro" id="IPR051477">
    <property type="entry name" value="Expansin_CellWall"/>
</dbReference>
<evidence type="ECO:0000256" key="3">
    <source>
        <dbReference type="SAM" id="SignalP"/>
    </source>
</evidence>
<dbReference type="AlphaFoldDB" id="A0A1Y1KZ01"/>
<feature type="chain" id="PRO_5012779025" description="RlpA-like protein double-psi beta-barrel domain-containing protein" evidence="3">
    <location>
        <begin position="18"/>
        <end position="297"/>
    </location>
</feature>
<evidence type="ECO:0008006" key="5">
    <source>
        <dbReference type="Google" id="ProtNLM"/>
    </source>
</evidence>
<organism evidence="4">
    <name type="scientific">Photinus pyralis</name>
    <name type="common">Common eastern firefly</name>
    <name type="synonym">Lampyris pyralis</name>
    <dbReference type="NCBI Taxonomy" id="7054"/>
    <lineage>
        <taxon>Eukaryota</taxon>
        <taxon>Metazoa</taxon>
        <taxon>Ecdysozoa</taxon>
        <taxon>Arthropoda</taxon>
        <taxon>Hexapoda</taxon>
        <taxon>Insecta</taxon>
        <taxon>Pterygota</taxon>
        <taxon>Neoptera</taxon>
        <taxon>Endopterygota</taxon>
        <taxon>Coleoptera</taxon>
        <taxon>Polyphaga</taxon>
        <taxon>Elateriformia</taxon>
        <taxon>Elateroidea</taxon>
        <taxon>Lampyridae</taxon>
        <taxon>Lampyrinae</taxon>
        <taxon>Photinus</taxon>
    </lineage>
</organism>
<feature type="compositionally biased region" description="Low complexity" evidence="2">
    <location>
        <begin position="149"/>
        <end position="164"/>
    </location>
</feature>
<feature type="region of interest" description="Disordered" evidence="2">
    <location>
        <begin position="76"/>
        <end position="195"/>
    </location>
</feature>
<dbReference type="Gene3D" id="2.40.40.10">
    <property type="entry name" value="RlpA-like domain"/>
    <property type="match status" value="1"/>
</dbReference>
<dbReference type="PANTHER" id="PTHR31836:SF28">
    <property type="entry name" value="SRCR DOMAIN-CONTAINING PROTEIN-RELATED"/>
    <property type="match status" value="1"/>
</dbReference>
<dbReference type="SUPFAM" id="SSF50685">
    <property type="entry name" value="Barwin-like endoglucanases"/>
    <property type="match status" value="1"/>
</dbReference>
<evidence type="ECO:0000256" key="2">
    <source>
        <dbReference type="SAM" id="MobiDB-lite"/>
    </source>
</evidence>
<feature type="compositionally biased region" description="Pro residues" evidence="2">
    <location>
        <begin position="165"/>
        <end position="174"/>
    </location>
</feature>
<sequence>MKYSAVACAILIAAVAAQPHYSGSVRANKHGHNKHNHVRNNVNVPRAVVTVNEVVTETVYVTEMIDETTTLWITPGQEAKATPTSAAAPNKAPGNFYETPSAAPPPPPPAPEAPKPSPSPSSQAAAPPPPPPAPTTSTSVYVAPPPAAAPTTTSVNVPSPNVFVAPPPPPPVSKPQPSSAPSNSGGGSGSDEITGDFTWYDIGMGSCGEDDKGKDLTECIVAISHDRMGEQSNGNPFCGKEVTMSANGKTVVGTVKDKCMGCAFNDIDVSKACFTKLFDLGVGRTTIKWWFNEATKH</sequence>
<dbReference type="EMBL" id="GEZM01069131">
    <property type="protein sequence ID" value="JAV66633.1"/>
    <property type="molecule type" value="Transcribed_RNA"/>
</dbReference>
<dbReference type="PRINTS" id="PR01217">
    <property type="entry name" value="PRICHEXTENSN"/>
</dbReference>
<evidence type="ECO:0000256" key="1">
    <source>
        <dbReference type="ARBA" id="ARBA00022729"/>
    </source>
</evidence>
<keyword evidence="1 3" id="KW-0732">Signal</keyword>
<dbReference type="CDD" id="cd22191">
    <property type="entry name" value="DPBB_RlpA_EXP_N-like"/>
    <property type="match status" value="1"/>
</dbReference>
<proteinExistence type="predicted"/>
<protein>
    <recommendedName>
        <fullName evidence="5">RlpA-like protein double-psi beta-barrel domain-containing protein</fullName>
    </recommendedName>
</protein>
<dbReference type="InterPro" id="IPR036908">
    <property type="entry name" value="RlpA-like_sf"/>
</dbReference>
<reference evidence="4" key="1">
    <citation type="journal article" date="2016" name="Sci. Rep.">
        <title>Molecular characterization of firefly nuptial gifts: a multi-omics approach sheds light on postcopulatory sexual selection.</title>
        <authorList>
            <person name="Al-Wathiqui N."/>
            <person name="Fallon T.R."/>
            <person name="South A."/>
            <person name="Weng J.K."/>
            <person name="Lewis S.M."/>
        </authorList>
    </citation>
    <scope>NUCLEOTIDE SEQUENCE</scope>
</reference>
<feature type="compositionally biased region" description="Pro residues" evidence="2">
    <location>
        <begin position="102"/>
        <end position="119"/>
    </location>
</feature>
<dbReference type="PANTHER" id="PTHR31836">
    <property type="match status" value="1"/>
</dbReference>
<feature type="signal peptide" evidence="3">
    <location>
        <begin position="1"/>
        <end position="17"/>
    </location>
</feature>
<name>A0A1Y1KZ01_PHOPY</name>
<evidence type="ECO:0000313" key="4">
    <source>
        <dbReference type="EMBL" id="JAV66633.1"/>
    </source>
</evidence>